<evidence type="ECO:0000313" key="6">
    <source>
        <dbReference type="EMBL" id="ACZ41055.1"/>
    </source>
</evidence>
<dbReference type="PIRSF" id="PIRSF006815">
    <property type="entry name" value="GcvPA"/>
    <property type="match status" value="1"/>
</dbReference>
<dbReference type="GO" id="GO:0004375">
    <property type="term" value="F:glycine dehydrogenase (decarboxylating) activity"/>
    <property type="evidence" value="ECO:0007669"/>
    <property type="project" value="UniProtKB-EC"/>
</dbReference>
<dbReference type="InterPro" id="IPR020581">
    <property type="entry name" value="GDC_P"/>
</dbReference>
<dbReference type="eggNOG" id="COG0403">
    <property type="taxonomic scope" value="Bacteria"/>
</dbReference>
<evidence type="ECO:0000256" key="4">
    <source>
        <dbReference type="HAMAP-Rule" id="MF_00712"/>
    </source>
</evidence>
<dbReference type="InterPro" id="IPR015421">
    <property type="entry name" value="PyrdxlP-dep_Trfase_major"/>
</dbReference>
<sequence>MPYIPHTDKERQEMLSRIGVNSIDELLTAIPERYKYPQLRIGPGLSEAEVAKKVNALSERNLDVDHVACFAGGGAYNHFIPAAVKSVTSRNEFYTSYTPYQAEVSQGTLQSIYEFQTMIAALMGMDVANASMYDGATAAAEGALMAVHYTRRPKIVIVPTFHPEWVEVIRTFTSGVELEIVVAGELPDNFKSTPRDIATYVDERTACVLVQYPNFFGSIEDIKGYADLAHSVGALLVVAAYPIALGLLKPPGELGADIAVGEGQSLGNELNFGGPYLGLFATRKDFIRYMPGRLVGATKDVDGKRGYVLTLQTREQHIRREKATSNICTNEALNALASTVYLSLMGKQGLAKVAQLCVNNAHYLAGVLSAVPGWEVVSAEPFFNEFVLKCPVPASQVVSALIDEGILAGIDLGRFDSKLSEYLLVCATEMNTKEEMDRYASLISNVKAVKELERV</sequence>
<dbReference type="InterPro" id="IPR023010">
    <property type="entry name" value="GcvPA"/>
</dbReference>
<dbReference type="InterPro" id="IPR049315">
    <property type="entry name" value="GDC-P_N"/>
</dbReference>
<evidence type="ECO:0000256" key="1">
    <source>
        <dbReference type="ARBA" id="ARBA00003788"/>
    </source>
</evidence>
<dbReference type="NCBIfam" id="NF001696">
    <property type="entry name" value="PRK00451.1"/>
    <property type="match status" value="1"/>
</dbReference>
<dbReference type="PANTHER" id="PTHR42806:SF1">
    <property type="entry name" value="GLYCINE DEHYDROGENASE (DECARBOXYLATING)"/>
    <property type="match status" value="1"/>
</dbReference>
<organism evidence="6 7">
    <name type="scientific">Thermobaculum terrenum (strain ATCC BAA-798 / CCMEE 7001 / YNP1)</name>
    <dbReference type="NCBI Taxonomy" id="525904"/>
    <lineage>
        <taxon>Bacteria</taxon>
        <taxon>Bacillati</taxon>
        <taxon>Chloroflexota</taxon>
        <taxon>Chloroflexia</taxon>
        <taxon>Candidatus Thermobaculales</taxon>
        <taxon>Candidatus Thermobaculaceae</taxon>
        <taxon>Thermobaculum</taxon>
    </lineage>
</organism>
<dbReference type="Gene3D" id="3.40.640.10">
    <property type="entry name" value="Type I PLP-dependent aspartate aminotransferase-like (Major domain)"/>
    <property type="match status" value="1"/>
</dbReference>
<dbReference type="CDD" id="cd00613">
    <property type="entry name" value="GDC-P"/>
    <property type="match status" value="1"/>
</dbReference>
<dbReference type="Pfam" id="PF02347">
    <property type="entry name" value="GDC-P"/>
    <property type="match status" value="1"/>
</dbReference>
<comment type="function">
    <text evidence="1 4">The glycine cleavage system catalyzes the degradation of glycine. The P protein binds the alpha-amino group of glycine through its pyridoxal phosphate cofactor; CO(2) is released and the remaining methylamine moiety is then transferred to the lipoamide cofactor of the H protein.</text>
</comment>
<dbReference type="GO" id="GO:0009116">
    <property type="term" value="P:nucleoside metabolic process"/>
    <property type="evidence" value="ECO:0007669"/>
    <property type="project" value="InterPro"/>
</dbReference>
<feature type="domain" description="Glycine cleavage system P-protein N-terminal" evidence="5">
    <location>
        <begin position="3"/>
        <end position="438"/>
    </location>
</feature>
<dbReference type="InterPro" id="IPR015424">
    <property type="entry name" value="PyrdxlP-dep_Trfase"/>
</dbReference>
<dbReference type="SUPFAM" id="SSF53383">
    <property type="entry name" value="PLP-dependent transferases"/>
    <property type="match status" value="1"/>
</dbReference>
<comment type="similarity">
    <text evidence="4">Belongs to the GcvP family. N-terminal subunit subfamily.</text>
</comment>
<proteinExistence type="inferred from homology"/>
<dbReference type="PANTHER" id="PTHR42806">
    <property type="entry name" value="GLYCINE CLEAVAGE SYSTEM P-PROTEIN"/>
    <property type="match status" value="1"/>
</dbReference>
<evidence type="ECO:0000259" key="5">
    <source>
        <dbReference type="Pfam" id="PF02347"/>
    </source>
</evidence>
<dbReference type="STRING" id="525904.Tter_0133"/>
<evidence type="ECO:0000256" key="3">
    <source>
        <dbReference type="ARBA" id="ARBA00049026"/>
    </source>
</evidence>
<gene>
    <name evidence="4" type="primary">gcvPA</name>
    <name evidence="6" type="ordered locus">Tter_0133</name>
</gene>
<keyword evidence="7" id="KW-1185">Reference proteome</keyword>
<dbReference type="RefSeq" id="WP_012874090.1">
    <property type="nucleotide sequence ID" value="NC_013525.1"/>
</dbReference>
<dbReference type="GO" id="GO:0019464">
    <property type="term" value="P:glycine decarboxylation via glycine cleavage system"/>
    <property type="evidence" value="ECO:0007669"/>
    <property type="project" value="UniProtKB-UniRule"/>
</dbReference>
<dbReference type="Gene3D" id="3.90.1150.10">
    <property type="entry name" value="Aspartate Aminotransferase, domain 1"/>
    <property type="match status" value="1"/>
</dbReference>
<keyword evidence="2 4" id="KW-0560">Oxidoreductase</keyword>
<dbReference type="KEGG" id="ttr:Tter_0133"/>
<dbReference type="EC" id="1.4.4.2" evidence="4"/>
<accession>D1CDP9</accession>
<comment type="catalytic activity">
    <reaction evidence="3 4">
        <text>N(6)-[(R)-lipoyl]-L-lysyl-[glycine-cleavage complex H protein] + glycine + H(+) = N(6)-[(R)-S(8)-aminomethyldihydrolipoyl]-L-lysyl-[glycine-cleavage complex H protein] + CO2</text>
        <dbReference type="Rhea" id="RHEA:24304"/>
        <dbReference type="Rhea" id="RHEA-COMP:10494"/>
        <dbReference type="Rhea" id="RHEA-COMP:10495"/>
        <dbReference type="ChEBI" id="CHEBI:15378"/>
        <dbReference type="ChEBI" id="CHEBI:16526"/>
        <dbReference type="ChEBI" id="CHEBI:57305"/>
        <dbReference type="ChEBI" id="CHEBI:83099"/>
        <dbReference type="ChEBI" id="CHEBI:83143"/>
        <dbReference type="EC" id="1.4.4.2"/>
    </reaction>
</comment>
<dbReference type="EMBL" id="CP001825">
    <property type="protein sequence ID" value="ACZ41055.1"/>
    <property type="molecule type" value="Genomic_DNA"/>
</dbReference>
<dbReference type="OrthoDB" id="9771867at2"/>
<dbReference type="HOGENOM" id="CLU_004620_0_2_0"/>
<reference evidence="7" key="1">
    <citation type="journal article" date="2010" name="Stand. Genomic Sci.">
        <title>Complete genome sequence of 'Thermobaculum terrenum' type strain (YNP1).</title>
        <authorList>
            <person name="Kiss H."/>
            <person name="Cleland D."/>
            <person name="Lapidus A."/>
            <person name="Lucas S."/>
            <person name="Glavina Del Rio T."/>
            <person name="Nolan M."/>
            <person name="Tice H."/>
            <person name="Han C."/>
            <person name="Goodwin L."/>
            <person name="Pitluck S."/>
            <person name="Liolios K."/>
            <person name="Ivanova N."/>
            <person name="Mavromatis K."/>
            <person name="Ovchinnikova G."/>
            <person name="Pati A."/>
            <person name="Chen A."/>
            <person name="Palaniappan K."/>
            <person name="Land M."/>
            <person name="Hauser L."/>
            <person name="Chang Y."/>
            <person name="Jeffries C."/>
            <person name="Lu M."/>
            <person name="Brettin T."/>
            <person name="Detter J."/>
            <person name="Goker M."/>
            <person name="Tindall B."/>
            <person name="Beck B."/>
            <person name="McDermott T."/>
            <person name="Woyke T."/>
            <person name="Bristow J."/>
            <person name="Eisen J."/>
            <person name="Markowitz V."/>
            <person name="Hugenholtz P."/>
            <person name="Kyrpides N."/>
            <person name="Klenk H."/>
            <person name="Cheng J."/>
        </authorList>
    </citation>
    <scope>NUCLEOTIDE SEQUENCE [LARGE SCALE GENOMIC DNA]</scope>
    <source>
        <strain evidence="7">ATCC BAA-798 / YNP1</strain>
    </source>
</reference>
<evidence type="ECO:0000313" key="7">
    <source>
        <dbReference type="Proteomes" id="UP000000323"/>
    </source>
</evidence>
<dbReference type="AlphaFoldDB" id="D1CDP9"/>
<dbReference type="Proteomes" id="UP000000323">
    <property type="component" value="Chromosome 1"/>
</dbReference>
<name>D1CDP9_THET1</name>
<comment type="subunit">
    <text evidence="4">The glycine cleavage system is composed of four proteins: P, T, L and H. In this organism, the P 'protein' is a heterodimer of two subunits.</text>
</comment>
<evidence type="ECO:0000256" key="2">
    <source>
        <dbReference type="ARBA" id="ARBA00023002"/>
    </source>
</evidence>
<dbReference type="InterPro" id="IPR015422">
    <property type="entry name" value="PyrdxlP-dep_Trfase_small"/>
</dbReference>
<protein>
    <recommendedName>
        <fullName evidence="4">Probable glycine dehydrogenase (decarboxylating) subunit 1</fullName>
        <ecNumber evidence="4">1.4.4.2</ecNumber>
    </recommendedName>
    <alternativeName>
        <fullName evidence="4">Glycine cleavage system P-protein subunit 1</fullName>
    </alternativeName>
    <alternativeName>
        <fullName evidence="4">Glycine decarboxylase subunit 1</fullName>
    </alternativeName>
    <alternativeName>
        <fullName evidence="4">Glycine dehydrogenase (aminomethyl-transferring) subunit 1</fullName>
    </alternativeName>
</protein>
<dbReference type="HAMAP" id="MF_00712">
    <property type="entry name" value="GcvPA"/>
    <property type="match status" value="1"/>
</dbReference>